<protein>
    <submittedName>
        <fullName evidence="2">Uncharacterized protein</fullName>
    </submittedName>
</protein>
<sequence length="59" mass="6599">MVKLESAATKTLILSTFLFYLNYQGLFLFVQGIAYTCAEFWACLLLTVAAIFPISTGFH</sequence>
<organism evidence="2">
    <name type="scientific">Bartonella rochalimae ATCC BAA-1498</name>
    <dbReference type="NCBI Taxonomy" id="685782"/>
    <lineage>
        <taxon>Bacteria</taxon>
        <taxon>Pseudomonadati</taxon>
        <taxon>Pseudomonadota</taxon>
        <taxon>Alphaproteobacteria</taxon>
        <taxon>Hyphomicrobiales</taxon>
        <taxon>Bartonellaceae</taxon>
        <taxon>Bartonella</taxon>
    </lineage>
</organism>
<keyword evidence="1" id="KW-1133">Transmembrane helix</keyword>
<evidence type="ECO:0000256" key="1">
    <source>
        <dbReference type="SAM" id="Phobius"/>
    </source>
</evidence>
<name>E6YM74_9HYPH</name>
<gene>
    <name evidence="2" type="ORF">BARRO_50325</name>
</gene>
<feature type="transmembrane region" description="Helical" evidence="1">
    <location>
        <begin position="40"/>
        <end position="58"/>
    </location>
</feature>
<accession>E6YM74</accession>
<reference evidence="2" key="1">
    <citation type="journal article" date="2011" name="PLoS Genet.">
        <title>Parallel evolution of a type IV secretion system in radiating lineages of the host-restricted bacterial pathogen Bartonella.</title>
        <authorList>
            <person name="Engel P."/>
            <person name="Salzburger W."/>
            <person name="Liesch M."/>
            <person name="Chang C.C."/>
            <person name="Maruyama S."/>
            <person name="Lanz C."/>
            <person name="Calteau A."/>
            <person name="Lajus A."/>
            <person name="Medigue C."/>
            <person name="Schuster S.C."/>
            <person name="Dehio C."/>
        </authorList>
    </citation>
    <scope>NUCLEOTIDE SEQUENCE</scope>
    <source>
        <strain evidence="2">ATCC BAA-1498</strain>
    </source>
</reference>
<keyword evidence="1" id="KW-0812">Transmembrane</keyword>
<proteinExistence type="predicted"/>
<dbReference type="AlphaFoldDB" id="E6YM74"/>
<dbReference type="EMBL" id="FN645459">
    <property type="protein sequence ID" value="CBI77976.1"/>
    <property type="molecule type" value="Genomic_DNA"/>
</dbReference>
<evidence type="ECO:0000313" key="2">
    <source>
        <dbReference type="EMBL" id="CBI77976.1"/>
    </source>
</evidence>
<keyword evidence="1" id="KW-0472">Membrane</keyword>
<feature type="transmembrane region" description="Helical" evidence="1">
    <location>
        <begin position="12"/>
        <end position="34"/>
    </location>
</feature>